<dbReference type="InterPro" id="IPR006131">
    <property type="entry name" value="Asp_carbamoyltransf_Asp/Orn-bd"/>
</dbReference>
<dbReference type="AlphaFoldDB" id="Q93H57"/>
<dbReference type="Proteomes" id="UP000299211">
    <property type="component" value="Unassembled WGS sequence"/>
</dbReference>
<dbReference type="PRINTS" id="PR00102">
    <property type="entry name" value="OTCASE"/>
</dbReference>
<evidence type="ECO:0000256" key="1">
    <source>
        <dbReference type="ARBA" id="ARBA00022679"/>
    </source>
</evidence>
<feature type="compositionally biased region" description="Basic residues" evidence="3">
    <location>
        <begin position="12"/>
        <end position="24"/>
    </location>
</feature>
<evidence type="ECO:0000313" key="6">
    <source>
        <dbReference type="EMBL" id="BAB69334.1"/>
    </source>
</evidence>
<dbReference type="PANTHER" id="PTHR45753:SF3">
    <property type="entry name" value="ORNITHINE TRANSCARBAMYLASE, MITOCHONDRIAL"/>
    <property type="match status" value="1"/>
</dbReference>
<evidence type="ECO:0000313" key="9">
    <source>
        <dbReference type="Proteomes" id="UP000299211"/>
    </source>
</evidence>
<feature type="domain" description="Aspartate/ornithine carbamoyltransferase carbamoyl-P binding" evidence="5">
    <location>
        <begin position="35"/>
        <end position="173"/>
    </location>
</feature>
<dbReference type="Proteomes" id="UP000302139">
    <property type="component" value="Unassembled WGS sequence"/>
</dbReference>
<dbReference type="GO" id="GO:0004585">
    <property type="term" value="F:ornithine carbamoyltransferase activity"/>
    <property type="evidence" value="ECO:0007669"/>
    <property type="project" value="UniProtKB-ARBA"/>
</dbReference>
<feature type="domain" description="Aspartate/ornithine carbamoyltransferase Asp/Orn-binding" evidence="4">
    <location>
        <begin position="180"/>
        <end position="335"/>
    </location>
</feature>
<dbReference type="PROSITE" id="PS00097">
    <property type="entry name" value="CARBAMOYLTRANSFERASE"/>
    <property type="match status" value="1"/>
</dbReference>
<evidence type="ECO:0000256" key="3">
    <source>
        <dbReference type="SAM" id="MobiDB-lite"/>
    </source>
</evidence>
<reference evidence="6" key="1">
    <citation type="journal article" date="2001" name="Proc. Natl. Acad. Sci. U.S.A.">
        <title>Genome sequence of an industrial microorganism Streptomyces avermitilis: deducing the ability of producing secondary metabolites.</title>
        <authorList>
            <person name="Omura S."/>
            <person name="Ikeda H."/>
            <person name="Ishikawa J."/>
            <person name="Hanamoto A."/>
            <person name="Takahashi C."/>
            <person name="Shinose M."/>
            <person name="Takahashi Y."/>
            <person name="Horikawa H."/>
            <person name="Nakazawa H."/>
            <person name="Osonoe T."/>
            <person name="Kikuchi H."/>
            <person name="Shiba T."/>
            <person name="Sakaki Y."/>
            <person name="Hattori M."/>
        </authorList>
    </citation>
    <scope>NUCLEOTIDE SEQUENCE</scope>
</reference>
<sequence length="337" mass="36417">MTAGPREAPARRPARRPAPIRKVTHPQEDTVAPVRHLISIDDLSDTDLYSLVLRGAAFSAGTAGRPAPLAGDVVGIYFRKTSTRTRTAFSSGALRLGAQIIAYGPDDLQLNTGETSEDTGRVMSGMLDVLVARTAGDPAEMRAWAAQDRMAVVNAMSADEHPTQALTDLTTLQGHFGGIEGLRVLYVGEGNNTASALALALTRYPGVSLELRTPPGYGLAPYYRERAADQAGRHGATFRERHDMDDLPADQDAVYTSRWQTTGTSKPDPDWREIFAPFQVSAALWETSPKAVFLHDLPAHRGDEVTAEVLDGPASIAFAQAENKMHSAMAVLEWCRP</sequence>
<dbReference type="PANTHER" id="PTHR45753">
    <property type="entry name" value="ORNITHINE CARBAMOYLTRANSFERASE, MITOCHONDRIAL"/>
    <property type="match status" value="1"/>
</dbReference>
<reference evidence="7 10" key="3">
    <citation type="submission" date="2019-04" db="EMBL/GenBank/DDBJ databases">
        <title>Draft genome sequences of Streptomyces avermitilis NBRC 14893.</title>
        <authorList>
            <person name="Komaki H."/>
            <person name="Tamura T."/>
            <person name="Hosoyama A."/>
        </authorList>
    </citation>
    <scope>NUCLEOTIDE SEQUENCE [LARGE SCALE GENOMIC DNA]</scope>
    <source>
        <strain evidence="7 10">NBRC 14893</strain>
    </source>
</reference>
<evidence type="ECO:0000259" key="4">
    <source>
        <dbReference type="Pfam" id="PF00185"/>
    </source>
</evidence>
<evidence type="ECO:0000313" key="10">
    <source>
        <dbReference type="Proteomes" id="UP000302139"/>
    </source>
</evidence>
<dbReference type="InterPro" id="IPR006132">
    <property type="entry name" value="Asp/Orn_carbamoyltranf_P-bd"/>
</dbReference>
<dbReference type="InterPro" id="IPR002292">
    <property type="entry name" value="Orn/put_carbamltrans"/>
</dbReference>
<evidence type="ECO:0000259" key="5">
    <source>
        <dbReference type="Pfam" id="PF02729"/>
    </source>
</evidence>
<proteinExistence type="inferred from homology"/>
<keyword evidence="1 2" id="KW-0808">Transferase</keyword>
<dbReference type="SUPFAM" id="SSF53671">
    <property type="entry name" value="Aspartate/ornithine carbamoyltransferase"/>
    <property type="match status" value="1"/>
</dbReference>
<dbReference type="EMBL" id="AB070951">
    <property type="protein sequence ID" value="BAB69334.1"/>
    <property type="molecule type" value="Genomic_DNA"/>
</dbReference>
<dbReference type="GO" id="GO:0016597">
    <property type="term" value="F:amino acid binding"/>
    <property type="evidence" value="ECO:0007669"/>
    <property type="project" value="InterPro"/>
</dbReference>
<dbReference type="Pfam" id="PF02729">
    <property type="entry name" value="OTCace_N"/>
    <property type="match status" value="1"/>
</dbReference>
<dbReference type="EMBL" id="BJHY01000001">
    <property type="protein sequence ID" value="GDY76265.1"/>
    <property type="molecule type" value="Genomic_DNA"/>
</dbReference>
<dbReference type="InterPro" id="IPR036901">
    <property type="entry name" value="Asp/Orn_carbamoylTrfase_sf"/>
</dbReference>
<dbReference type="GO" id="GO:0042450">
    <property type="term" value="P:L-arginine biosynthetic process via ornithine"/>
    <property type="evidence" value="ECO:0007669"/>
    <property type="project" value="TreeGrafter"/>
</dbReference>
<dbReference type="Gene3D" id="3.40.50.1370">
    <property type="entry name" value="Aspartate/ornithine carbamoyltransferase"/>
    <property type="match status" value="2"/>
</dbReference>
<protein>
    <submittedName>
        <fullName evidence="6">Ornithine carbamoyltransferase</fullName>
    </submittedName>
</protein>
<dbReference type="EMBL" id="BJHX01000001">
    <property type="protein sequence ID" value="GDY63589.1"/>
    <property type="molecule type" value="Genomic_DNA"/>
</dbReference>
<evidence type="ECO:0000256" key="2">
    <source>
        <dbReference type="RuleBase" id="RU003634"/>
    </source>
</evidence>
<dbReference type="Pfam" id="PF00185">
    <property type="entry name" value="OTCace"/>
    <property type="match status" value="1"/>
</dbReference>
<name>Q93H57_STRAX</name>
<evidence type="ECO:0000313" key="8">
    <source>
        <dbReference type="EMBL" id="GDY76265.1"/>
    </source>
</evidence>
<dbReference type="PRINTS" id="PR00100">
    <property type="entry name" value="AOTCASE"/>
</dbReference>
<feature type="region of interest" description="Disordered" evidence="3">
    <location>
        <begin position="1"/>
        <end position="28"/>
    </location>
</feature>
<gene>
    <name evidence="7" type="ORF">SAV14893_029820</name>
    <name evidence="8" type="ORF">SAV31267_057500</name>
</gene>
<comment type="similarity">
    <text evidence="2">Belongs to the aspartate/ornithine carbamoyltransferase superfamily.</text>
</comment>
<reference evidence="8 9" key="2">
    <citation type="submission" date="2019-04" db="EMBL/GenBank/DDBJ databases">
        <title>Draft genome sequences of Streptomyces avermitilis ATCC 31267.</title>
        <authorList>
            <person name="Komaki H."/>
            <person name="Tamura T."/>
            <person name="Hosoyama A."/>
        </authorList>
    </citation>
    <scope>NUCLEOTIDE SEQUENCE [LARGE SCALE GENOMIC DNA]</scope>
    <source>
        <strain evidence="8 9">ATCC 31267</strain>
    </source>
</reference>
<dbReference type="GO" id="GO:0019240">
    <property type="term" value="P:citrulline biosynthetic process"/>
    <property type="evidence" value="ECO:0007669"/>
    <property type="project" value="TreeGrafter"/>
</dbReference>
<evidence type="ECO:0000313" key="7">
    <source>
        <dbReference type="EMBL" id="GDY63589.1"/>
    </source>
</evidence>
<organism evidence="6">
    <name type="scientific">Streptomyces avermitilis</name>
    <dbReference type="NCBI Taxonomy" id="33903"/>
    <lineage>
        <taxon>Bacteria</taxon>
        <taxon>Bacillati</taxon>
        <taxon>Actinomycetota</taxon>
        <taxon>Actinomycetes</taxon>
        <taxon>Kitasatosporales</taxon>
        <taxon>Streptomycetaceae</taxon>
        <taxon>Streptomyces</taxon>
    </lineage>
</organism>
<dbReference type="InterPro" id="IPR006130">
    <property type="entry name" value="Asp/Orn_carbamoylTrfase"/>
</dbReference>
<accession>Q93H57</accession>
<dbReference type="STRING" id="33903.AQJ43_04225"/>